<comment type="caution">
    <text evidence="1">The sequence shown here is derived from an EMBL/GenBank/DDBJ whole genome shotgun (WGS) entry which is preliminary data.</text>
</comment>
<dbReference type="AlphaFoldDB" id="A0A8H6ARI1"/>
<dbReference type="GeneID" id="59259715"/>
<dbReference type="OrthoDB" id="3549170at2759"/>
<proteinExistence type="predicted"/>
<dbReference type="RefSeq" id="XP_037191233.1">
    <property type="nucleotide sequence ID" value="XM_037336023.1"/>
</dbReference>
<reference evidence="1 2" key="1">
    <citation type="journal article" date="2020" name="Phytopathology">
        <title>A high-quality genome resource of Botrytis fragariae, a new and rapidly spreading fungal pathogen causing strawberry gray mold in the U.S.A.</title>
        <authorList>
            <person name="Wu Y."/>
            <person name="Saski C.A."/>
            <person name="Schnabel G."/>
            <person name="Xiao S."/>
            <person name="Hu M."/>
        </authorList>
    </citation>
    <scope>NUCLEOTIDE SEQUENCE [LARGE SCALE GENOMIC DNA]</scope>
    <source>
        <strain evidence="1 2">BVB16</strain>
    </source>
</reference>
<accession>A0A8H6ARI1</accession>
<gene>
    <name evidence="1" type="ORF">Bfra_005643</name>
</gene>
<protein>
    <submittedName>
        <fullName evidence="1">Uncharacterized protein</fullName>
    </submittedName>
</protein>
<organism evidence="1 2">
    <name type="scientific">Botrytis fragariae</name>
    <dbReference type="NCBI Taxonomy" id="1964551"/>
    <lineage>
        <taxon>Eukaryota</taxon>
        <taxon>Fungi</taxon>
        <taxon>Dikarya</taxon>
        <taxon>Ascomycota</taxon>
        <taxon>Pezizomycotina</taxon>
        <taxon>Leotiomycetes</taxon>
        <taxon>Helotiales</taxon>
        <taxon>Sclerotiniaceae</taxon>
        <taxon>Botrytis</taxon>
    </lineage>
</organism>
<dbReference type="Proteomes" id="UP000531561">
    <property type="component" value="Unassembled WGS sequence"/>
</dbReference>
<keyword evidence="2" id="KW-1185">Reference proteome</keyword>
<evidence type="ECO:0000313" key="1">
    <source>
        <dbReference type="EMBL" id="KAF5872287.1"/>
    </source>
</evidence>
<name>A0A8H6ARI1_9HELO</name>
<dbReference type="EMBL" id="JABFCT010000010">
    <property type="protein sequence ID" value="KAF5872287.1"/>
    <property type="molecule type" value="Genomic_DNA"/>
</dbReference>
<sequence>MSIVPNSSKRSDPLRHSIQSEEVTEPIALVPNRLGYSIGPYHPRLVGIDITGHASLIIKKAFLHNRKGSLSALGVPLDVLCTQSKDYIEKVNRERCRIGLEIISVWLWEHWNAQNDYINLPEFLVFLKASDDKMTLEEAYEAAIHSMRQKRLPYSHKAFFESNYTIEAEPGD</sequence>
<evidence type="ECO:0000313" key="2">
    <source>
        <dbReference type="Proteomes" id="UP000531561"/>
    </source>
</evidence>